<keyword evidence="1" id="KW-0175">Coiled coil</keyword>
<dbReference type="EMBL" id="CP090893">
    <property type="protein sequence ID" value="ULT98925.1"/>
    <property type="molecule type" value="Genomic_DNA"/>
</dbReference>
<proteinExistence type="predicted"/>
<dbReference type="Proteomes" id="UP000827892">
    <property type="component" value="Chromosome III"/>
</dbReference>
<reference evidence="2 3" key="1">
    <citation type="submission" date="2022-05" db="EMBL/GenBank/DDBJ databases">
        <title>Chromosome-level reference genomes for two strains of Caenorhabditis briggsae: an improved platform for comparative genomics.</title>
        <authorList>
            <person name="Stevens L."/>
            <person name="Andersen E.C."/>
        </authorList>
    </citation>
    <scope>NUCLEOTIDE SEQUENCE [LARGE SCALE GENOMIC DNA]</scope>
    <source>
        <strain evidence="2">QX1410_ONT</strain>
        <tissue evidence="2">Whole-organism</tissue>
    </source>
</reference>
<evidence type="ECO:0000313" key="2">
    <source>
        <dbReference type="EMBL" id="ULT98925.1"/>
    </source>
</evidence>
<feature type="coiled-coil region" evidence="1">
    <location>
        <begin position="198"/>
        <end position="302"/>
    </location>
</feature>
<accession>A0AAE9D902</accession>
<protein>
    <submittedName>
        <fullName evidence="2">Uncharacterized protein</fullName>
    </submittedName>
</protein>
<sequence length="411" mass="47811">MSYTEGNLPQGDYFYGNNSMDTITYYPPQYQQQNYNQNFKDPAGNQNSQNFGNFKNVQDVQFDYIKQGQVQSPQQYTNQMVQSSMSPQQWKQAQDFQKAQHELLGIEPMGDGQMDIPEGPLSMCSTVYTDQFSPYPMQNNNNDNGDQIVKYDPNTGNNWNQPWEKLEPVFQTDPQLMIHIDEELKKHSNKLNAVRYSAKCLEKKQTNMKEKLHKANESRKASEFLEARNDEAEDILEFAVKEIVMPNFDMNNCNYDMYYGIEAAKEKVLEDVEKAKKKDEQLQQKKQTLREVKANLDQRQFENNNKNTIPVYVVKDGKQALASKTTIATRLCRAKKHHTTSQSDYDAAVNQYKIRRQNGIKEVLDSSLNYFAPFVKLALENAPEEFWQRARMTGQIEKVSRLQEWLKFNPG</sequence>
<name>A0AAE9D902_CAEBR</name>
<dbReference type="AlphaFoldDB" id="A0AAE9D902"/>
<gene>
    <name evidence="2" type="ORF">L3Y34_000343</name>
</gene>
<organism evidence="2 3">
    <name type="scientific">Caenorhabditis briggsae</name>
    <dbReference type="NCBI Taxonomy" id="6238"/>
    <lineage>
        <taxon>Eukaryota</taxon>
        <taxon>Metazoa</taxon>
        <taxon>Ecdysozoa</taxon>
        <taxon>Nematoda</taxon>
        <taxon>Chromadorea</taxon>
        <taxon>Rhabditida</taxon>
        <taxon>Rhabditina</taxon>
        <taxon>Rhabditomorpha</taxon>
        <taxon>Rhabditoidea</taxon>
        <taxon>Rhabditidae</taxon>
        <taxon>Peloderinae</taxon>
        <taxon>Caenorhabditis</taxon>
    </lineage>
</organism>
<evidence type="ECO:0000313" key="3">
    <source>
        <dbReference type="Proteomes" id="UP000827892"/>
    </source>
</evidence>
<evidence type="ECO:0000256" key="1">
    <source>
        <dbReference type="SAM" id="Coils"/>
    </source>
</evidence>